<dbReference type="EMBL" id="MEIS01000062">
    <property type="protein sequence ID" value="PIT58131.1"/>
    <property type="molecule type" value="Genomic_DNA"/>
</dbReference>
<name>A0A2N9XE31_9NEIS</name>
<dbReference type="Proteomes" id="UP000229434">
    <property type="component" value="Unassembled WGS sequence"/>
</dbReference>
<reference evidence="3 4" key="1">
    <citation type="journal article" date="2017" name="MBio">
        <title>Type VI secretion-mediated competition in the bee gut microbiome.</title>
        <authorList>
            <person name="Steele M.I."/>
            <person name="Kwong W.K."/>
            <person name="Powell J.E."/>
            <person name="Whiteley M."/>
            <person name="Moran N.A."/>
        </authorList>
    </citation>
    <scope>NUCLEOTIDE SEQUENCE [LARGE SCALE GENOMIC DNA]</scope>
    <source>
        <strain evidence="2 4">HK3</strain>
        <strain evidence="1 3">Nev3CBA3</strain>
    </source>
</reference>
<sequence length="76" mass="9027">MVLNMTENKVYTLFHVKETKQNGISEFKIGTFSTLERALEEKKKRENVSGFKDYPKGFRIEVFIIDKDFCQEIIYL</sequence>
<protein>
    <submittedName>
        <fullName evidence="1">Uncharacterized protein</fullName>
    </submittedName>
</protein>
<dbReference type="EMBL" id="MEIU01000006">
    <property type="protein sequence ID" value="PIT62255.1"/>
    <property type="molecule type" value="Genomic_DNA"/>
</dbReference>
<evidence type="ECO:0000313" key="2">
    <source>
        <dbReference type="EMBL" id="PIT62255.1"/>
    </source>
</evidence>
<evidence type="ECO:0000313" key="1">
    <source>
        <dbReference type="EMBL" id="PIT58131.1"/>
    </source>
</evidence>
<proteinExistence type="predicted"/>
<gene>
    <name evidence="1" type="ORF">BHC49_02700</name>
    <name evidence="2" type="ORF">BHC57_01210</name>
</gene>
<accession>A0A2N9XE31</accession>
<evidence type="ECO:0000313" key="3">
    <source>
        <dbReference type="Proteomes" id="UP000229434"/>
    </source>
</evidence>
<dbReference type="AlphaFoldDB" id="A0A2N9XE31"/>
<organism evidence="1 3">
    <name type="scientific">Snodgrassella alvi</name>
    <dbReference type="NCBI Taxonomy" id="1196083"/>
    <lineage>
        <taxon>Bacteria</taxon>
        <taxon>Pseudomonadati</taxon>
        <taxon>Pseudomonadota</taxon>
        <taxon>Betaproteobacteria</taxon>
        <taxon>Neisseriales</taxon>
        <taxon>Neisseriaceae</taxon>
        <taxon>Snodgrassella</taxon>
    </lineage>
</organism>
<dbReference type="Proteomes" id="UP000230463">
    <property type="component" value="Unassembled WGS sequence"/>
</dbReference>
<comment type="caution">
    <text evidence="1">The sequence shown here is derived from an EMBL/GenBank/DDBJ whole genome shotgun (WGS) entry which is preliminary data.</text>
</comment>
<evidence type="ECO:0000313" key="4">
    <source>
        <dbReference type="Proteomes" id="UP000230463"/>
    </source>
</evidence>